<accession>A0A853ENN2</accession>
<dbReference type="Gene3D" id="3.40.50.300">
    <property type="entry name" value="P-loop containing nucleotide triphosphate hydrolases"/>
    <property type="match status" value="2"/>
</dbReference>
<dbReference type="PANTHER" id="PTHR40396:SF1">
    <property type="entry name" value="ATPASE AAA-TYPE CORE DOMAIN-CONTAINING PROTEIN"/>
    <property type="match status" value="1"/>
</dbReference>
<dbReference type="GO" id="GO:0016887">
    <property type="term" value="F:ATP hydrolysis activity"/>
    <property type="evidence" value="ECO:0007669"/>
    <property type="project" value="InterPro"/>
</dbReference>
<dbReference type="AlphaFoldDB" id="A0A853ENN2"/>
<evidence type="ECO:0000313" key="2">
    <source>
        <dbReference type="EMBL" id="NYS69366.1"/>
    </source>
</evidence>
<organism evidence="2 3">
    <name type="scientific">Actinomyces bowdenii</name>
    <dbReference type="NCBI Taxonomy" id="131109"/>
    <lineage>
        <taxon>Bacteria</taxon>
        <taxon>Bacillati</taxon>
        <taxon>Actinomycetota</taxon>
        <taxon>Actinomycetes</taxon>
        <taxon>Actinomycetales</taxon>
        <taxon>Actinomycetaceae</taxon>
        <taxon>Actinomyces</taxon>
    </lineage>
</organism>
<evidence type="ECO:0000259" key="1">
    <source>
        <dbReference type="Pfam" id="PF13304"/>
    </source>
</evidence>
<gene>
    <name evidence="2" type="ORF">HZZ05_07520</name>
</gene>
<dbReference type="GO" id="GO:0005524">
    <property type="term" value="F:ATP binding"/>
    <property type="evidence" value="ECO:0007669"/>
    <property type="project" value="UniProtKB-KW"/>
</dbReference>
<comment type="caution">
    <text evidence="2">The sequence shown here is derived from an EMBL/GenBank/DDBJ whole genome shotgun (WGS) entry which is preliminary data.</text>
</comment>
<keyword evidence="2" id="KW-0547">Nucleotide-binding</keyword>
<dbReference type="Pfam" id="PF13304">
    <property type="entry name" value="AAA_21"/>
    <property type="match status" value="1"/>
</dbReference>
<dbReference type="Proteomes" id="UP000572528">
    <property type="component" value="Unassembled WGS sequence"/>
</dbReference>
<name>A0A853ENN2_9ACTO</name>
<dbReference type="EMBL" id="JACBXV010000092">
    <property type="protein sequence ID" value="NYS69366.1"/>
    <property type="molecule type" value="Genomic_DNA"/>
</dbReference>
<dbReference type="SUPFAM" id="SSF52540">
    <property type="entry name" value="P-loop containing nucleoside triphosphate hydrolases"/>
    <property type="match status" value="1"/>
</dbReference>
<proteinExistence type="predicted"/>
<keyword evidence="2" id="KW-0067">ATP-binding</keyword>
<sequence length="433" mass="47886">MLLTFCVGNYRTFRDETTLDLARDALTTLSPRHGCSWPEMVWRVAAVYGANASGKSTLLEAINGLHLAVRGHRDILHRPYALDDRHRLEPTSYAVDFVHEGERYRYSVEAHSWGIGREELWQAGARWRKLFVRTQEDEGQDLALEPGSSLRGATTEVRRITTARDLFLAMALRYEHATLASVARGLQGIRMIHHDDDERLARLQWLMGRLADGPARWSELCDAIAVTADLGVMRVGLEERDVPDEVLEEVQRLLTGDEAGEGIPETILQQLQRSLVFFHAGADGKERRLPVGAQSQGTLTWLATMGPAVDALRLGQTLLVDELDASLHPALVAELVSMFKDPEVNRTGAQLVFTTHDASLLDNSPTQLLEAGEVWFCEKSDDGAGELFGLADFSSPRKGTNKQRRYLAGAFGAIPRVDTSGIRHLLSAAGSEG</sequence>
<dbReference type="InterPro" id="IPR027417">
    <property type="entry name" value="P-loop_NTPase"/>
</dbReference>
<dbReference type="RefSeq" id="WP_179900649.1">
    <property type="nucleotide sequence ID" value="NZ_JACBXV010000092.1"/>
</dbReference>
<dbReference type="InterPro" id="IPR003959">
    <property type="entry name" value="ATPase_AAA_core"/>
</dbReference>
<reference evidence="2 3" key="1">
    <citation type="submission" date="2020-07" db="EMBL/GenBank/DDBJ databases">
        <title>MOT database genomes.</title>
        <authorList>
            <person name="Joseph S."/>
            <person name="Aduse-Opoku J."/>
            <person name="Hashim A."/>
            <person name="Wade W."/>
            <person name="Curtis M."/>
        </authorList>
    </citation>
    <scope>NUCLEOTIDE SEQUENCE [LARGE SCALE GENOMIC DNA]</scope>
    <source>
        <strain evidence="2 3">WMus004</strain>
    </source>
</reference>
<evidence type="ECO:0000313" key="3">
    <source>
        <dbReference type="Proteomes" id="UP000572528"/>
    </source>
</evidence>
<feature type="domain" description="ATPase AAA-type core" evidence="1">
    <location>
        <begin position="274"/>
        <end position="362"/>
    </location>
</feature>
<dbReference type="PANTHER" id="PTHR40396">
    <property type="entry name" value="ATPASE-LIKE PROTEIN"/>
    <property type="match status" value="1"/>
</dbReference>
<protein>
    <submittedName>
        <fullName evidence="2">ATP-binding protein</fullName>
    </submittedName>
</protein>